<accession>A0ABP6HGV4</accession>
<dbReference type="PANTHER" id="PTHR21240:SF28">
    <property type="entry name" value="ISO-OROTATE DECARBOXYLASE (EUROFUNG)"/>
    <property type="match status" value="1"/>
</dbReference>
<dbReference type="InterPro" id="IPR006680">
    <property type="entry name" value="Amidohydro-rel"/>
</dbReference>
<feature type="domain" description="Amidohydrolase-related" evidence="2">
    <location>
        <begin position="7"/>
        <end position="300"/>
    </location>
</feature>
<dbReference type="InterPro" id="IPR032466">
    <property type="entry name" value="Metal_Hydrolase"/>
</dbReference>
<evidence type="ECO:0000256" key="1">
    <source>
        <dbReference type="ARBA" id="ARBA00023239"/>
    </source>
</evidence>
<dbReference type="Pfam" id="PF04909">
    <property type="entry name" value="Amidohydro_2"/>
    <property type="match status" value="1"/>
</dbReference>
<evidence type="ECO:0000313" key="4">
    <source>
        <dbReference type="Proteomes" id="UP001500893"/>
    </source>
</evidence>
<evidence type="ECO:0000259" key="2">
    <source>
        <dbReference type="Pfam" id="PF04909"/>
    </source>
</evidence>
<dbReference type="PANTHER" id="PTHR21240">
    <property type="entry name" value="2-AMINO-3-CARBOXYLMUCONATE-6-SEMIALDEHYDE DECARBOXYLASE"/>
    <property type="match status" value="1"/>
</dbReference>
<dbReference type="RefSeq" id="WP_345058118.1">
    <property type="nucleotide sequence ID" value="NZ_BAAAVM010000119.1"/>
</dbReference>
<sequence>MSAPRRIDVHHHAIVPKIAALMRENGARFTLPWSLESTLEVMQAHGIARAVVSNPIPGDLFTDARQASAFTRRANEAVAELAADHPGRFGLLAALPMPFLDEALDHLRFVYDELAADGVVLVPHAGSHYLGDELFEPLLAELNRRHAVVLVHPMTLPGGPVEAAPPVLADFLLDTTRGAIGLIRSGALERYPHISFVLAHGGGFLPYAAERIEVLGEAFYGIEPARLRAALRRFYYDTALVGASALTLLLAVAGPERILFGTDWCAAPAAPVASCAQALGTLPEAARRPIERDNALRLFGATAGADAAVARKEPIGG</sequence>
<dbReference type="SUPFAM" id="SSF51556">
    <property type="entry name" value="Metallo-dependent hydrolases"/>
    <property type="match status" value="1"/>
</dbReference>
<reference evidence="4" key="1">
    <citation type="journal article" date="2019" name="Int. J. Syst. Evol. Microbiol.">
        <title>The Global Catalogue of Microorganisms (GCM) 10K type strain sequencing project: providing services to taxonomists for standard genome sequencing and annotation.</title>
        <authorList>
            <consortium name="The Broad Institute Genomics Platform"/>
            <consortium name="The Broad Institute Genome Sequencing Center for Infectious Disease"/>
            <person name="Wu L."/>
            <person name="Ma J."/>
        </authorList>
    </citation>
    <scope>NUCLEOTIDE SEQUENCE [LARGE SCALE GENOMIC DNA]</scope>
    <source>
        <strain evidence="4">JCM 11574</strain>
    </source>
</reference>
<proteinExistence type="predicted"/>
<keyword evidence="4" id="KW-1185">Reference proteome</keyword>
<comment type="caution">
    <text evidence="3">The sequence shown here is derived from an EMBL/GenBank/DDBJ whole genome shotgun (WGS) entry which is preliminary data.</text>
</comment>
<protein>
    <submittedName>
        <fullName evidence="3">Amidohydrolase family protein</fullName>
    </submittedName>
</protein>
<dbReference type="InterPro" id="IPR032465">
    <property type="entry name" value="ACMSD"/>
</dbReference>
<dbReference type="Gene3D" id="3.20.20.140">
    <property type="entry name" value="Metal-dependent hydrolases"/>
    <property type="match status" value="1"/>
</dbReference>
<keyword evidence="1" id="KW-0456">Lyase</keyword>
<dbReference type="EMBL" id="BAAAVM010000119">
    <property type="protein sequence ID" value="GAA2774776.1"/>
    <property type="molecule type" value="Genomic_DNA"/>
</dbReference>
<name>A0ABP6HGV4_9ACTN</name>
<dbReference type="Proteomes" id="UP001500893">
    <property type="component" value="Unassembled WGS sequence"/>
</dbReference>
<evidence type="ECO:0000313" key="3">
    <source>
        <dbReference type="EMBL" id="GAA2774776.1"/>
    </source>
</evidence>
<organism evidence="3 4">
    <name type="scientific">Streptomyces rameus</name>
    <dbReference type="NCBI Taxonomy" id="68261"/>
    <lineage>
        <taxon>Bacteria</taxon>
        <taxon>Bacillati</taxon>
        <taxon>Actinomycetota</taxon>
        <taxon>Actinomycetes</taxon>
        <taxon>Kitasatosporales</taxon>
        <taxon>Streptomycetaceae</taxon>
        <taxon>Streptomyces</taxon>
    </lineage>
</organism>
<gene>
    <name evidence="3" type="ORF">GCM10010521_61480</name>
</gene>